<name>A0AAP3XQU2_9PROT</name>
<dbReference type="Proteomes" id="UP001301140">
    <property type="component" value="Unassembled WGS sequence"/>
</dbReference>
<keyword evidence="3" id="KW-1185">Reference proteome</keyword>
<gene>
    <name evidence="2" type="ORF">PZ740_04170</name>
</gene>
<feature type="domain" description="Aspartate/glutamate/uridylate kinase" evidence="1">
    <location>
        <begin position="6"/>
        <end position="147"/>
    </location>
</feature>
<evidence type="ECO:0000259" key="1">
    <source>
        <dbReference type="Pfam" id="PF00696"/>
    </source>
</evidence>
<accession>A0AAP3XQU2</accession>
<organism evidence="2 3">
    <name type="scientific">Marinimicrococcus flavescens</name>
    <dbReference type="NCBI Taxonomy" id="3031815"/>
    <lineage>
        <taxon>Bacteria</taxon>
        <taxon>Pseudomonadati</taxon>
        <taxon>Pseudomonadota</taxon>
        <taxon>Alphaproteobacteria</taxon>
        <taxon>Geminicoccales</taxon>
        <taxon>Geminicoccaceae</taxon>
        <taxon>Marinimicrococcus</taxon>
    </lineage>
</organism>
<evidence type="ECO:0000313" key="3">
    <source>
        <dbReference type="Proteomes" id="UP001301140"/>
    </source>
</evidence>
<dbReference type="Gene3D" id="3.40.1160.10">
    <property type="entry name" value="Acetylglutamate kinase-like"/>
    <property type="match status" value="1"/>
</dbReference>
<dbReference type="InterPro" id="IPR001048">
    <property type="entry name" value="Asp/Glu/Uridylate_kinase"/>
</dbReference>
<proteinExistence type="predicted"/>
<evidence type="ECO:0000313" key="2">
    <source>
        <dbReference type="EMBL" id="MDF1585582.1"/>
    </source>
</evidence>
<dbReference type="Pfam" id="PF00696">
    <property type="entry name" value="AA_kinase"/>
    <property type="match status" value="1"/>
</dbReference>
<dbReference type="AlphaFoldDB" id="A0AAP3XQU2"/>
<protein>
    <recommendedName>
        <fullName evidence="1">Aspartate/glutamate/uridylate kinase domain-containing protein</fullName>
    </recommendedName>
</protein>
<sequence length="202" mass="21373">MNREPLWIVKIGGSLMDTSALVPWLAAIAGTEGPARLVVAGGGPFADQVRAAQQRLGFDDLAAHRMAILAMQQYALVLQALEPRLGLVESEEEVAALRRVGGRAVWLPWCMIGTDGTIEPSWEITSDSLALILARRLAAERLVLVKSAAMQAGADLASLAAAGVVDAAFTRLAAGFEQRIAFAHRDAPPLGTLFPASSRVHG</sequence>
<dbReference type="EMBL" id="JARGEQ010000025">
    <property type="protein sequence ID" value="MDF1585582.1"/>
    <property type="molecule type" value="Genomic_DNA"/>
</dbReference>
<dbReference type="RefSeq" id="WP_327788000.1">
    <property type="nucleotide sequence ID" value="NZ_JARGEQ010000025.1"/>
</dbReference>
<dbReference type="InterPro" id="IPR036393">
    <property type="entry name" value="AceGlu_kinase-like_sf"/>
</dbReference>
<dbReference type="SUPFAM" id="SSF53633">
    <property type="entry name" value="Carbamate kinase-like"/>
    <property type="match status" value="1"/>
</dbReference>
<reference evidence="2 3" key="1">
    <citation type="submission" date="2023-03" db="EMBL/GenBank/DDBJ databases">
        <title>YIM 152171 draft genome.</title>
        <authorList>
            <person name="Yang Z."/>
        </authorList>
    </citation>
    <scope>NUCLEOTIDE SEQUENCE [LARGE SCALE GENOMIC DNA]</scope>
    <source>
        <strain evidence="2 3">YIM 152171</strain>
    </source>
</reference>
<comment type="caution">
    <text evidence="2">The sequence shown here is derived from an EMBL/GenBank/DDBJ whole genome shotgun (WGS) entry which is preliminary data.</text>
</comment>